<feature type="domain" description="BPTI/Kunitz inhibitor" evidence="3">
    <location>
        <begin position="1254"/>
        <end position="1311"/>
    </location>
</feature>
<comment type="caution">
    <text evidence="4">The sequence shown here is derived from an EMBL/GenBank/DDBJ whole genome shotgun (WGS) entry which is preliminary data.</text>
</comment>
<dbReference type="PROSITE" id="PS00280">
    <property type="entry name" value="BPTI_KUNITZ_1"/>
    <property type="match status" value="2"/>
</dbReference>
<dbReference type="SUPFAM" id="SSF57362">
    <property type="entry name" value="BPTI-like"/>
    <property type="match status" value="3"/>
</dbReference>
<comment type="similarity">
    <text evidence="1">Belongs to the VPS13 family.</text>
</comment>
<dbReference type="EMBL" id="JABEBT010000064">
    <property type="protein sequence ID" value="KAF7634065.1"/>
    <property type="molecule type" value="Genomic_DNA"/>
</dbReference>
<dbReference type="InterPro" id="IPR006149">
    <property type="entry name" value="EB_dom"/>
</dbReference>
<organism evidence="4 5">
    <name type="scientific">Meloidogyne graminicola</name>
    <dbReference type="NCBI Taxonomy" id="189291"/>
    <lineage>
        <taxon>Eukaryota</taxon>
        <taxon>Metazoa</taxon>
        <taxon>Ecdysozoa</taxon>
        <taxon>Nematoda</taxon>
        <taxon>Chromadorea</taxon>
        <taxon>Rhabditida</taxon>
        <taxon>Tylenchina</taxon>
        <taxon>Tylenchomorpha</taxon>
        <taxon>Tylenchoidea</taxon>
        <taxon>Meloidogynidae</taxon>
        <taxon>Meloidogyninae</taxon>
        <taxon>Meloidogyne</taxon>
    </lineage>
</organism>
<protein>
    <recommendedName>
        <fullName evidence="3">BPTI/Kunitz inhibitor domain-containing protein</fullName>
    </recommendedName>
</protein>
<dbReference type="Proteomes" id="UP000605970">
    <property type="component" value="Unassembled WGS sequence"/>
</dbReference>
<dbReference type="SMART" id="SM00289">
    <property type="entry name" value="WR1"/>
    <property type="match status" value="18"/>
</dbReference>
<dbReference type="PROSITE" id="PS50279">
    <property type="entry name" value="BPTI_KUNITZ_2"/>
    <property type="match status" value="3"/>
</dbReference>
<dbReference type="SMART" id="SM00131">
    <property type="entry name" value="KU"/>
    <property type="match status" value="3"/>
</dbReference>
<dbReference type="CDD" id="cd00109">
    <property type="entry name" value="Kunitz-type"/>
    <property type="match status" value="2"/>
</dbReference>
<dbReference type="GO" id="GO:0004867">
    <property type="term" value="F:serine-type endopeptidase inhibitor activity"/>
    <property type="evidence" value="ECO:0007669"/>
    <property type="project" value="InterPro"/>
</dbReference>
<dbReference type="OrthoDB" id="5950222at2759"/>
<keyword evidence="5" id="KW-1185">Reference proteome</keyword>
<evidence type="ECO:0000256" key="1">
    <source>
        <dbReference type="ARBA" id="ARBA00006545"/>
    </source>
</evidence>
<dbReference type="Gene3D" id="4.10.410.10">
    <property type="entry name" value="Pancreatic trypsin inhibitor Kunitz domain"/>
    <property type="match status" value="3"/>
</dbReference>
<dbReference type="GO" id="GO:0045053">
    <property type="term" value="P:protein retention in Golgi apparatus"/>
    <property type="evidence" value="ECO:0007669"/>
    <property type="project" value="TreeGrafter"/>
</dbReference>
<dbReference type="PANTHER" id="PTHR16166:SF93">
    <property type="entry name" value="INTERMEMBRANE LIPID TRANSFER PROTEIN VPS13"/>
    <property type="match status" value="1"/>
</dbReference>
<dbReference type="InterPro" id="IPR002223">
    <property type="entry name" value="Kunitz_BPTI"/>
</dbReference>
<dbReference type="InterPro" id="IPR028150">
    <property type="entry name" value="Lustrin_cystein"/>
</dbReference>
<feature type="region of interest" description="Disordered" evidence="2">
    <location>
        <begin position="1832"/>
        <end position="1857"/>
    </location>
</feature>
<evidence type="ECO:0000256" key="2">
    <source>
        <dbReference type="SAM" id="MobiDB-lite"/>
    </source>
</evidence>
<proteinExistence type="inferred from homology"/>
<dbReference type="InterPro" id="IPR056748">
    <property type="entry name" value="VPS13-like_C"/>
</dbReference>
<dbReference type="Pfam" id="PF25037">
    <property type="entry name" value="VPS13_C"/>
    <property type="match status" value="1"/>
</dbReference>
<name>A0A8S9ZLR4_9BILA</name>
<sequence length="2629" mass="287751">FKRIKQNQPCNLREYQDYWKPRVIENDKYWWFQLGNESGGVEEIGEEVGESAQIVINQKEAEARLQISYYNEAFNVWEPLIEPVLHQYEGRKWALVVDTQIEDSRHLVILRSPVNVLNRMDISVEFRSHKDLETTFCGVSTNDPHRLLNIPLPLLYTPDGDFSIRPEGEVYDWSEEFSWHEFDSVKRKTVRCGKKDNECEAIFIELVITEEKIRRGAKSLEYSIFTINLFPPIHFVNMLPLNLEIVEPLENGGELYTMKMTIPKVNQRNDLTVIKLLSETSNKELCLGLNWSIEFLRTTLSLFTPYWMVNDTGKELIYQGPLETLHNETPQINDLRAGSIFGECCSSILPRALKEGGGGGQQAKHSEILHSSNKNPIILPLNEEDFYEKKKAKLRIAGSEWSAEFPLDSAGSSGRITCHSEKKDYELTIDVKLCQSGLTKVVTISPFYLLQNDSKYSIEVREPNRNEWIVMPQTSVIGFWPEQKEKRKTLIARFPKTKEESVQFPFTENFEGFARVRNSFIGFYIIVSLSDDSSVINIEQFMPGVVPAILMNATNFPIKYWQAEVEKENTLEPGQVIPFAWDCLITKQTPKPFLECSFVMNQSEHSNIVQIKLLEALVQEFPVRMDQSLINEILDLFPKESIETDYNIHLSFSQGHVKEGGEKGGGGGSSSSSVGIQWEFLNLMLKSVGVTLTEIQDVTFKLAFFHREAAFYSRTQLQAEIQSHYIKQFIKQAYVLILGLDIIGNPFGLIRDLTAGVQDFFYQPIQGAVTGPLEFVEGMTLGVNSLFSHSVGGVLGAASRITGTLGKGVAALTMDEEYQRKRLQARQTTNFGEGMFRGVKGVGQGVIDGVTGVISKPVEGAKKGGITGFIRGTGKGLIGAVVRPVSGVVDLATSMADSVKTVVTNAEEIKPIRPPRVITNDKIVRPFVYAEAIGYRIFKEINKGDFAETDCYLSYGTISKHLVFVITDKRVIEARQHELTGNWNADWCPLYSEMTKPEYINADEKYDDICSGAIPLTKLGAPVMCNPSISSCPDGFLCTLHQRTGTSYCCQSLIIDGGGQEGGGGGNIPPLCSGLQVTFFETSTGLPKTCSLTSPSNCPTGFGCNLVDGSFTRCCGRDFGCPTNSAGFVHPTTGSHVQCNSADPLSCPNGFICTQSSMFNTGICCSDTSNAPIDVCGGESPLPRPNPCSASEPCPLGYSCRNGRCCPSKGVCPVGSPLGGVTSCSSNGNPCPNNFQCITNNGHQYCCPSPEHVCSLPNDSGIVCPAARVVIPSISRFYFDSSTGSCRTFQFSQCGGNANNFDSIEQCEGFCLESQCPDGGKGLRAGPSLARCSPGEQTGPRLADTCPLHFICVQPLFGQHNYVCCSNPEQVCREPVSAGVPCFGPFLTIQRFHYNQNKGQCEAFQYYGCGGSGNNFITKGQCEMQCVPSVQNACNGIAPLNDAGDYIQRCNDNSQCPIGSWCNQKGYCCPHGETACASQKSIGHTCLSQKPGTFWYYDSDTDSCLPFEYSGCGGTPNRFAEREFCEQMCSRKPNLNNDEECPRGMAPLLLTSTNNNDGGSNSKIQRCQSSSNLLGSSSFSSKKCPEGSSCVQSIKQDNLQQQQQQKWICCISIAQCPNGRNAYLIPNSDSIVACVPEAIITKEEDLNEENNCPKNYLCMQSANVLGFYMCCSSNNNNGGSGSSSPSISKIGSFTSAVVNAAVSVAKKRAMSSLLSNLNAVHSSQKQYSVLKCPSGLLSNGQRCVVNQIQACPIGYICIGDNNIASGGKGVCCKAHPKCTKKGRKPVYIAPKQVLTCGDEEAGCPEGSRCSRSTLPGILICCMPRESSTSIGYISSNSKSSSSSSSSSSASSSDRRTIRRPESSILTFSHVPKIVPKCAKDGALPFFALGSRVPQQCNSDRDDECPEEFECEMGTDEQFYCCPAWDRCPVGASPFFVEGSRKPLGCNWMANNCPEGYTCEGSKDRAICCRMRANKLQCPNGRSPYLYGKRPVVCHSTSNKRICPTGFECTPSQNGGGQRLCCSTPENHTPECVAGYGYNDPSTGRNQICDPTLETCPFGYRCKRSTLANTHVCCSLPLDNRYDGFCPPGQIPYIGQQQQQSSSDDFITPPTCHQALNPCPNNGPPYQCIYSTEKQDSFCCAFIDSAHRFGGYFNNKLAAFPPRGNANLISMIGIGGGDSNGGLNQQQQHWLQQQQNWQQQQFHHRNSAIQQQIAAQQQAAAALQASQFAAAQKQQQQQAQQVNAQQIFGGVEGGGGGIGCTGGEEDGNDSIMAQRIAAANQMLQLQNNGGRIYQQQQLLQQQQGGGGGSVQQPYNNHLINQQQQQQQQLQNLNNQYSSSAAISAAENLASAALQSIYANYGMAATTSSTSKFERNERNNSSSSSSSSLFVASCPPWSRPLLNSSNGLGRSCSTWIRCPTGFTCYSNFPDGRNAHCCTTVPLDNRIVFKANNGLLADEQSQQQQQYSPQSNSTLNISSTNYGKCPSNMINIGGLCKRMFFIGQPGCETDQQCAARSNGTICTRGYCSCPSPLLIHESRCVLQCPEAMLTIAGRCYDLGSIVFMDSVDNRENGTIGGFCLATVVPEEQCLVKNAYCSEKSLTCQCTPGYELRIDDINNKTEKRVVKEVMMDV</sequence>
<evidence type="ECO:0000313" key="4">
    <source>
        <dbReference type="EMBL" id="KAF7634065.1"/>
    </source>
</evidence>
<dbReference type="Pfam" id="PF14625">
    <property type="entry name" value="Lustrin_cystein"/>
    <property type="match status" value="10"/>
</dbReference>
<dbReference type="PANTHER" id="PTHR16166">
    <property type="entry name" value="VACUOLAR PROTEIN SORTING-ASSOCIATED PROTEIN VPS13"/>
    <property type="match status" value="1"/>
</dbReference>
<dbReference type="InterPro" id="IPR009543">
    <property type="entry name" value="VPS13_VAB"/>
</dbReference>
<dbReference type="Pfam" id="PF00014">
    <property type="entry name" value="Kunitz_BPTI"/>
    <property type="match status" value="3"/>
</dbReference>
<dbReference type="InterPro" id="IPR036880">
    <property type="entry name" value="Kunitz_BPTI_sf"/>
</dbReference>
<evidence type="ECO:0000259" key="3">
    <source>
        <dbReference type="PROSITE" id="PS50279"/>
    </source>
</evidence>
<gene>
    <name evidence="4" type="ORF">Mgra_00006483</name>
</gene>
<dbReference type="GO" id="GO:0006623">
    <property type="term" value="P:protein targeting to vacuole"/>
    <property type="evidence" value="ECO:0007669"/>
    <property type="project" value="TreeGrafter"/>
</dbReference>
<feature type="non-terminal residue" evidence="4">
    <location>
        <position position="1"/>
    </location>
</feature>
<feature type="region of interest" description="Disordered" evidence="2">
    <location>
        <begin position="2366"/>
        <end position="2387"/>
    </location>
</feature>
<dbReference type="InterPro" id="IPR020901">
    <property type="entry name" value="Prtase_inh_Kunz-CS"/>
</dbReference>
<reference evidence="4" key="1">
    <citation type="journal article" date="2020" name="Ecol. Evol.">
        <title>Genome structure and content of the rice root-knot nematode (Meloidogyne graminicola).</title>
        <authorList>
            <person name="Phan N.T."/>
            <person name="Danchin E.G.J."/>
            <person name="Klopp C."/>
            <person name="Perfus-Barbeoch L."/>
            <person name="Kozlowski D.K."/>
            <person name="Koutsovoulos G.D."/>
            <person name="Lopez-Roques C."/>
            <person name="Bouchez O."/>
            <person name="Zahm M."/>
            <person name="Besnard G."/>
            <person name="Bellafiore S."/>
        </authorList>
    </citation>
    <scope>NUCLEOTIDE SEQUENCE</scope>
    <source>
        <strain evidence="4">VN-18</strain>
    </source>
</reference>
<dbReference type="InterPro" id="IPR006150">
    <property type="entry name" value="Cys_repeat_1"/>
</dbReference>
<feature type="domain" description="BPTI/Kunitz inhibitor" evidence="3">
    <location>
        <begin position="1476"/>
        <end position="1529"/>
    </location>
</feature>
<feature type="domain" description="BPTI/Kunitz inhibitor" evidence="3">
    <location>
        <begin position="1372"/>
        <end position="1426"/>
    </location>
</feature>
<dbReference type="Pfam" id="PF01683">
    <property type="entry name" value="EB"/>
    <property type="match status" value="1"/>
</dbReference>
<evidence type="ECO:0000313" key="5">
    <source>
        <dbReference type="Proteomes" id="UP000605970"/>
    </source>
</evidence>
<feature type="compositionally biased region" description="Low complexity" evidence="2">
    <location>
        <begin position="1832"/>
        <end position="1851"/>
    </location>
</feature>
<accession>A0A8S9ZLR4</accession>
<dbReference type="Pfam" id="PF25036">
    <property type="entry name" value="VPS13_VAB"/>
    <property type="match status" value="2"/>
</dbReference>
<dbReference type="InterPro" id="IPR026847">
    <property type="entry name" value="VPS13"/>
</dbReference>